<dbReference type="KEGG" id="gba:J421_4005"/>
<evidence type="ECO:0000256" key="1">
    <source>
        <dbReference type="SAM" id="MobiDB-lite"/>
    </source>
</evidence>
<dbReference type="InParanoid" id="W0RM54"/>
<organism evidence="2 3">
    <name type="scientific">Gemmatirosa kalamazoonensis</name>
    <dbReference type="NCBI Taxonomy" id="861299"/>
    <lineage>
        <taxon>Bacteria</taxon>
        <taxon>Pseudomonadati</taxon>
        <taxon>Gemmatimonadota</taxon>
        <taxon>Gemmatimonadia</taxon>
        <taxon>Gemmatimonadales</taxon>
        <taxon>Gemmatimonadaceae</taxon>
        <taxon>Gemmatirosa</taxon>
    </lineage>
</organism>
<evidence type="ECO:0000313" key="3">
    <source>
        <dbReference type="Proteomes" id="UP000019151"/>
    </source>
</evidence>
<dbReference type="HOGENOM" id="CLU_2382008_0_0_0"/>
<protein>
    <submittedName>
        <fullName evidence="2">Uncharacterized protein</fullName>
    </submittedName>
</protein>
<proteinExistence type="predicted"/>
<feature type="region of interest" description="Disordered" evidence="1">
    <location>
        <begin position="1"/>
        <end position="94"/>
    </location>
</feature>
<dbReference type="RefSeq" id="WP_025412990.1">
    <property type="nucleotide sequence ID" value="NZ_CP007128.1"/>
</dbReference>
<evidence type="ECO:0000313" key="2">
    <source>
        <dbReference type="EMBL" id="AHG91542.1"/>
    </source>
</evidence>
<dbReference type="EMBL" id="CP007128">
    <property type="protein sequence ID" value="AHG91542.1"/>
    <property type="molecule type" value="Genomic_DNA"/>
</dbReference>
<dbReference type="STRING" id="861299.J421_4005"/>
<keyword evidence="3" id="KW-1185">Reference proteome</keyword>
<name>W0RM54_9BACT</name>
<reference evidence="2 3" key="1">
    <citation type="journal article" date="2014" name="Genome Announc.">
        <title>Genome Sequence and Methylome of Soil Bacterium Gemmatirosa kalamazoonensis KBS708T, a Member of the Rarely Cultivated Gemmatimonadetes Phylum.</title>
        <authorList>
            <person name="Debruyn J.M."/>
            <person name="Radosevich M."/>
            <person name="Wommack K.E."/>
            <person name="Polson S.W."/>
            <person name="Hauser L.J."/>
            <person name="Fawaz M.N."/>
            <person name="Korlach J."/>
            <person name="Tsai Y.C."/>
        </authorList>
    </citation>
    <scope>NUCLEOTIDE SEQUENCE [LARGE SCALE GENOMIC DNA]</scope>
    <source>
        <strain evidence="2 3">KBS708</strain>
    </source>
</reference>
<gene>
    <name evidence="2" type="ORF">J421_4005</name>
</gene>
<dbReference type="AlphaFoldDB" id="W0RM54"/>
<dbReference type="Proteomes" id="UP000019151">
    <property type="component" value="Chromosome"/>
</dbReference>
<accession>W0RM54</accession>
<sequence length="94" mass="10206">MPQPDDRTDDSLAGRRDPNRFRDEDEIDRMAREGGKTEWQERSAPAAGDPVSDDERRGLSILGENDPRGDGAIEGVSDASDAEVASKPAPDRLA</sequence>
<feature type="compositionally biased region" description="Basic and acidic residues" evidence="1">
    <location>
        <begin position="1"/>
        <end position="41"/>
    </location>
</feature>